<accession>T2SP61</accession>
<proteinExistence type="predicted"/>
<evidence type="ECO:0000313" key="2">
    <source>
        <dbReference type="Proteomes" id="UP000015663"/>
    </source>
</evidence>
<name>T2SP61_HELPX</name>
<reference evidence="1 2" key="1">
    <citation type="journal article" date="2013" name="Genome Announc.">
        <title>Draft Genome Sequences of Helicobacter pylori Strains Isolated from Regions of Low and High Gastric Cancer Risk in Colombia.</title>
        <authorList>
            <person name="Sheh A."/>
            <person name="Piazuelo M.B."/>
            <person name="Wilson K.T."/>
            <person name="Correa P."/>
            <person name="Fox J.G."/>
        </authorList>
    </citation>
    <scope>NUCLEOTIDE SEQUENCE [LARGE SCALE GENOMIC DNA]</scope>
    <source>
        <strain evidence="1 2">PZ5080</strain>
    </source>
</reference>
<protein>
    <submittedName>
        <fullName evidence="1">Uncharacterized protein</fullName>
    </submittedName>
</protein>
<evidence type="ECO:0000313" key="1">
    <source>
        <dbReference type="EMBL" id="EQD94491.1"/>
    </source>
</evidence>
<dbReference type="AlphaFoldDB" id="T2SP61"/>
<sequence length="31" mass="3613">MIIGVVLVFLITFLKLPLKLNFFLRLKHGLD</sequence>
<dbReference type="EMBL" id="ASYV01000079">
    <property type="protein sequence ID" value="EQD94491.1"/>
    <property type="molecule type" value="Genomic_DNA"/>
</dbReference>
<dbReference type="Proteomes" id="UP000015663">
    <property type="component" value="Unassembled WGS sequence"/>
</dbReference>
<organism evidence="1 2">
    <name type="scientific">Helicobacter pylori PZ5080</name>
    <dbReference type="NCBI Taxonomy" id="1337394"/>
    <lineage>
        <taxon>Bacteria</taxon>
        <taxon>Pseudomonadati</taxon>
        <taxon>Campylobacterota</taxon>
        <taxon>Epsilonproteobacteria</taxon>
        <taxon>Campylobacterales</taxon>
        <taxon>Helicobacteraceae</taxon>
        <taxon>Helicobacter</taxon>
    </lineage>
</organism>
<gene>
    <name evidence="1" type="ORF">L934_05475</name>
</gene>
<comment type="caution">
    <text evidence="1">The sequence shown here is derived from an EMBL/GenBank/DDBJ whole genome shotgun (WGS) entry which is preliminary data.</text>
</comment>